<dbReference type="PANTHER" id="PTHR13593:SF113">
    <property type="entry name" value="SI:DKEY-266F7.9"/>
    <property type="match status" value="1"/>
</dbReference>
<dbReference type="PANTHER" id="PTHR13593">
    <property type="match status" value="1"/>
</dbReference>
<dbReference type="SUPFAM" id="SSF51695">
    <property type="entry name" value="PLC-like phosphodiesterases"/>
    <property type="match status" value="1"/>
</dbReference>
<gene>
    <name evidence="3" type="ORF">NKR23_g9837</name>
</gene>
<evidence type="ECO:0000259" key="2">
    <source>
        <dbReference type="SMART" id="SM00148"/>
    </source>
</evidence>
<feature type="domain" description="Phosphatidylinositol-specific phospholipase C X" evidence="2">
    <location>
        <begin position="76"/>
        <end position="241"/>
    </location>
</feature>
<protein>
    <submittedName>
        <fullName evidence="3">Phosphatidylinositol-specific phospholipase C</fullName>
    </submittedName>
</protein>
<organism evidence="3 4">
    <name type="scientific">Pleurostoma richardsiae</name>
    <dbReference type="NCBI Taxonomy" id="41990"/>
    <lineage>
        <taxon>Eukaryota</taxon>
        <taxon>Fungi</taxon>
        <taxon>Dikarya</taxon>
        <taxon>Ascomycota</taxon>
        <taxon>Pezizomycotina</taxon>
        <taxon>Sordariomycetes</taxon>
        <taxon>Sordariomycetidae</taxon>
        <taxon>Calosphaeriales</taxon>
        <taxon>Pleurostomataceae</taxon>
        <taxon>Pleurostoma</taxon>
    </lineage>
</organism>
<evidence type="ECO:0000313" key="4">
    <source>
        <dbReference type="Proteomes" id="UP001174694"/>
    </source>
</evidence>
<feature type="transmembrane region" description="Helical" evidence="1">
    <location>
        <begin position="18"/>
        <end position="42"/>
    </location>
</feature>
<dbReference type="EMBL" id="JANBVO010000040">
    <property type="protein sequence ID" value="KAJ9136487.1"/>
    <property type="molecule type" value="Genomic_DNA"/>
</dbReference>
<dbReference type="Pfam" id="PF00388">
    <property type="entry name" value="PI-PLC-X"/>
    <property type="match status" value="1"/>
</dbReference>
<dbReference type="GO" id="GO:0008081">
    <property type="term" value="F:phosphoric diester hydrolase activity"/>
    <property type="evidence" value="ECO:0007669"/>
    <property type="project" value="InterPro"/>
</dbReference>
<dbReference type="InterPro" id="IPR017946">
    <property type="entry name" value="PLC-like_Pdiesterase_TIM-brl"/>
</dbReference>
<evidence type="ECO:0000256" key="1">
    <source>
        <dbReference type="SAM" id="Phobius"/>
    </source>
</evidence>
<dbReference type="AlphaFoldDB" id="A0AA38RBS1"/>
<dbReference type="GO" id="GO:0006629">
    <property type="term" value="P:lipid metabolic process"/>
    <property type="evidence" value="ECO:0007669"/>
    <property type="project" value="InterPro"/>
</dbReference>
<dbReference type="InterPro" id="IPR051057">
    <property type="entry name" value="PI-PLC_domain"/>
</dbReference>
<proteinExistence type="predicted"/>
<comment type="caution">
    <text evidence="3">The sequence shown here is derived from an EMBL/GenBank/DDBJ whole genome shotgun (WGS) entry which is preliminary data.</text>
</comment>
<keyword evidence="4" id="KW-1185">Reference proteome</keyword>
<keyword evidence="1" id="KW-0472">Membrane</keyword>
<keyword evidence="1" id="KW-0812">Transmembrane</keyword>
<accession>A0AA38RBS1</accession>
<evidence type="ECO:0000313" key="3">
    <source>
        <dbReference type="EMBL" id="KAJ9136487.1"/>
    </source>
</evidence>
<reference evidence="3" key="1">
    <citation type="submission" date="2022-07" db="EMBL/GenBank/DDBJ databases">
        <title>Fungi with potential for degradation of polypropylene.</title>
        <authorList>
            <person name="Gostincar C."/>
        </authorList>
    </citation>
    <scope>NUCLEOTIDE SEQUENCE</scope>
    <source>
        <strain evidence="3">EXF-13308</strain>
    </source>
</reference>
<name>A0AA38RBS1_9PEZI</name>
<dbReference type="PROSITE" id="PS50007">
    <property type="entry name" value="PIPLC_X_DOMAIN"/>
    <property type="match status" value="1"/>
</dbReference>
<dbReference type="CDD" id="cd08586">
    <property type="entry name" value="PI-PLCc_BcPLC_like"/>
    <property type="match status" value="1"/>
</dbReference>
<dbReference type="InterPro" id="IPR000909">
    <property type="entry name" value="PLipase_C_PInositol-sp_X_dom"/>
</dbReference>
<dbReference type="Gene3D" id="3.20.20.190">
    <property type="entry name" value="Phosphatidylinositol (PI) phosphodiesterase"/>
    <property type="match status" value="1"/>
</dbReference>
<dbReference type="Proteomes" id="UP001174694">
    <property type="component" value="Unassembled WGS sequence"/>
</dbReference>
<keyword evidence="1" id="KW-1133">Transmembrane helix</keyword>
<dbReference type="SMART" id="SM00148">
    <property type="entry name" value="PLCXc"/>
    <property type="match status" value="1"/>
</dbReference>
<sequence>MALAAAAAAVFRLRPGRFYILLLFVTASFSLIGLTLLSHLSWNQVPQGYFAKQHRARYSYDLDRAHHPDWMAQLPDSAPLTALSIPGSHDTLTYGIAEPHYRCQNHELAAQLRAGLRYLDVRAVLLGNDSSLRIYHGEAYTGHTYAEVLQIVFAFLDEQPGEAVVMRVKEEKPPIGEPQVSFGEAFNRYQFSDPETAPGWAEHFYQWPPPAEAEESGTAAEVSPRLPTLGELRGKILLLQNFVSEGGPYGLLWESPQMTLEDYWLMGNVTDLEDKWTDIRDNLAGANTSASTQDGTGSDQPPPLFLTHLSATGAVLPSQAAAGIPANRTFVGIEGMNDRTGSWLSAHDGATGVVIADFPGAGLVDEILRHNEWLLQ</sequence>